<dbReference type="PANTHER" id="PTHR30146">
    <property type="entry name" value="LACI-RELATED TRANSCRIPTIONAL REPRESSOR"/>
    <property type="match status" value="1"/>
</dbReference>
<dbReference type="Pfam" id="PF13377">
    <property type="entry name" value="Peripla_BP_3"/>
    <property type="match status" value="1"/>
</dbReference>
<evidence type="ECO:0000256" key="3">
    <source>
        <dbReference type="ARBA" id="ARBA00023125"/>
    </source>
</evidence>
<accession>A0ABY6G1M6</accession>
<dbReference type="EMBL" id="CP107020">
    <property type="protein sequence ID" value="UYG17110.1"/>
    <property type="molecule type" value="Genomic_DNA"/>
</dbReference>
<dbReference type="InterPro" id="IPR046335">
    <property type="entry name" value="LacI/GalR-like_sensor"/>
</dbReference>
<dbReference type="CDD" id="cd06288">
    <property type="entry name" value="PBP1_sucrose_transcription_regulator"/>
    <property type="match status" value="1"/>
</dbReference>
<dbReference type="PROSITE" id="PS50932">
    <property type="entry name" value="HTH_LACI_2"/>
    <property type="match status" value="1"/>
</dbReference>
<evidence type="ECO:0000256" key="2">
    <source>
        <dbReference type="ARBA" id="ARBA00023015"/>
    </source>
</evidence>
<dbReference type="SUPFAM" id="SSF47413">
    <property type="entry name" value="lambda repressor-like DNA-binding domains"/>
    <property type="match status" value="1"/>
</dbReference>
<keyword evidence="4" id="KW-0804">Transcription</keyword>
<evidence type="ECO:0000256" key="1">
    <source>
        <dbReference type="ARBA" id="ARBA00022491"/>
    </source>
</evidence>
<reference evidence="6" key="1">
    <citation type="submission" date="2022-10" db="EMBL/GenBank/DDBJ databases">
        <title>Whole-Genome Sequencing of Brachybacterium huguangmaarense BRM-3, Isolated from Betula schmidtii.</title>
        <authorList>
            <person name="Haam D."/>
        </authorList>
    </citation>
    <scope>NUCLEOTIDE SEQUENCE</scope>
    <source>
        <strain evidence="6">BRM-3</strain>
    </source>
</reference>
<dbReference type="PANTHER" id="PTHR30146:SF148">
    <property type="entry name" value="HTH-TYPE TRANSCRIPTIONAL REPRESSOR PURR-RELATED"/>
    <property type="match status" value="1"/>
</dbReference>
<dbReference type="Gene3D" id="1.10.260.40">
    <property type="entry name" value="lambda repressor-like DNA-binding domains"/>
    <property type="match status" value="1"/>
</dbReference>
<keyword evidence="7" id="KW-1185">Reference proteome</keyword>
<feature type="domain" description="HTH lacI-type" evidence="5">
    <location>
        <begin position="9"/>
        <end position="65"/>
    </location>
</feature>
<dbReference type="CDD" id="cd01392">
    <property type="entry name" value="HTH_LacI"/>
    <property type="match status" value="1"/>
</dbReference>
<keyword evidence="2" id="KW-0805">Transcription regulation</keyword>
<dbReference type="Pfam" id="PF00356">
    <property type="entry name" value="LacI"/>
    <property type="match status" value="1"/>
</dbReference>
<dbReference type="InterPro" id="IPR000843">
    <property type="entry name" value="HTH_LacI"/>
</dbReference>
<dbReference type="SUPFAM" id="SSF53822">
    <property type="entry name" value="Periplasmic binding protein-like I"/>
    <property type="match status" value="1"/>
</dbReference>
<protein>
    <submittedName>
        <fullName evidence="6">LacI family DNA-binding transcriptional regulator</fullName>
    </submittedName>
</protein>
<dbReference type="RefSeq" id="WP_263594319.1">
    <property type="nucleotide sequence ID" value="NZ_CP107020.1"/>
</dbReference>
<name>A0ABY6G1M6_9MICO</name>
<dbReference type="SMART" id="SM00354">
    <property type="entry name" value="HTH_LACI"/>
    <property type="match status" value="1"/>
</dbReference>
<evidence type="ECO:0000313" key="7">
    <source>
        <dbReference type="Proteomes" id="UP001164305"/>
    </source>
</evidence>
<evidence type="ECO:0000259" key="5">
    <source>
        <dbReference type="PROSITE" id="PS50932"/>
    </source>
</evidence>
<dbReference type="Proteomes" id="UP001164305">
    <property type="component" value="Chromosome"/>
</dbReference>
<gene>
    <name evidence="6" type="ORF">BRM3_01350</name>
</gene>
<dbReference type="InterPro" id="IPR028082">
    <property type="entry name" value="Peripla_BP_I"/>
</dbReference>
<keyword evidence="1" id="KW-0678">Repressor</keyword>
<organism evidence="6 7">
    <name type="scientific">Brachybacterium huguangmaarense</name>
    <dbReference type="NCBI Taxonomy" id="1652028"/>
    <lineage>
        <taxon>Bacteria</taxon>
        <taxon>Bacillati</taxon>
        <taxon>Actinomycetota</taxon>
        <taxon>Actinomycetes</taxon>
        <taxon>Micrococcales</taxon>
        <taxon>Dermabacteraceae</taxon>
        <taxon>Brachybacterium</taxon>
    </lineage>
</organism>
<evidence type="ECO:0000313" key="6">
    <source>
        <dbReference type="EMBL" id="UYG17110.1"/>
    </source>
</evidence>
<sequence>MGKRRSRAPTLADVADRAGMSKAAVSMILNDRPGSRLSEEAARRVRSVAEEMGYRPNPAARSLRLGTTRTIGFVSDEVTLTRHASDMIRGTLDTARGHEHTVLMAEAGGDPAQLNEAIEQMVDRRVDGILLGLMSARLIDPDTSRVEVPLVIVNGRTTSGHASVLPDEHAAGRAVAELLLDAGHRRVGVIGPLAAAMDDPTYSVTIPDRFAGIHEVFAERGVEELLVETSAWDAENGFERTDALIDTHPEVTAILAANDSVAFGVYQALSERGLRIPADMSVASFDNEVLASLQRPGLTTVHLPYEEMARRGVEMLLGDRPRADELVPMPVVVRDSVAAPSPHVHAG</sequence>
<evidence type="ECO:0000256" key="4">
    <source>
        <dbReference type="ARBA" id="ARBA00023163"/>
    </source>
</evidence>
<proteinExistence type="predicted"/>
<keyword evidence="3 6" id="KW-0238">DNA-binding</keyword>
<dbReference type="GO" id="GO:0003677">
    <property type="term" value="F:DNA binding"/>
    <property type="evidence" value="ECO:0007669"/>
    <property type="project" value="UniProtKB-KW"/>
</dbReference>
<dbReference type="InterPro" id="IPR010982">
    <property type="entry name" value="Lambda_DNA-bd_dom_sf"/>
</dbReference>
<dbReference type="Gene3D" id="3.40.50.2300">
    <property type="match status" value="2"/>
</dbReference>